<gene>
    <name evidence="6" type="ORF">CERZMDRAFT_63935</name>
</gene>
<keyword evidence="4" id="KW-0812">Transmembrane</keyword>
<dbReference type="AlphaFoldDB" id="A0A6A6FX73"/>
<feature type="transmembrane region" description="Helical" evidence="4">
    <location>
        <begin position="184"/>
        <end position="205"/>
    </location>
</feature>
<protein>
    <submittedName>
        <fullName evidence="6">Glycosyltransferase family 90 protein</fullName>
    </submittedName>
</protein>
<dbReference type="GO" id="GO:0016740">
    <property type="term" value="F:transferase activity"/>
    <property type="evidence" value="ECO:0007669"/>
    <property type="project" value="UniProtKB-KW"/>
</dbReference>
<dbReference type="InterPro" id="IPR006598">
    <property type="entry name" value="CAP10"/>
</dbReference>
<dbReference type="EMBL" id="ML992662">
    <property type="protein sequence ID" value="KAF2217808.1"/>
    <property type="molecule type" value="Genomic_DNA"/>
</dbReference>
<evidence type="ECO:0000259" key="5">
    <source>
        <dbReference type="SMART" id="SM00672"/>
    </source>
</evidence>
<feature type="transmembrane region" description="Helical" evidence="4">
    <location>
        <begin position="290"/>
        <end position="312"/>
    </location>
</feature>
<evidence type="ECO:0000256" key="4">
    <source>
        <dbReference type="SAM" id="Phobius"/>
    </source>
</evidence>
<keyword evidence="4" id="KW-1133">Transmembrane helix</keyword>
<feature type="transmembrane region" description="Helical" evidence="4">
    <location>
        <begin position="354"/>
        <end position="376"/>
    </location>
</feature>
<feature type="compositionally biased region" description="Basic and acidic residues" evidence="3">
    <location>
        <begin position="84"/>
        <end position="96"/>
    </location>
</feature>
<dbReference type="PANTHER" id="PTHR12203:SF35">
    <property type="entry name" value="PROTEIN O-GLUCOSYLTRANSFERASE 1"/>
    <property type="match status" value="1"/>
</dbReference>
<dbReference type="OrthoDB" id="541052at2759"/>
<evidence type="ECO:0000256" key="2">
    <source>
        <dbReference type="ARBA" id="ARBA00022679"/>
    </source>
</evidence>
<feature type="transmembrane region" description="Helical" evidence="4">
    <location>
        <begin position="262"/>
        <end position="284"/>
    </location>
</feature>
<name>A0A6A6FX73_9PEZI</name>
<dbReference type="PANTHER" id="PTHR12203">
    <property type="entry name" value="KDEL LYS-ASP-GLU-LEU CONTAINING - RELATED"/>
    <property type="match status" value="1"/>
</dbReference>
<feature type="transmembrane region" description="Helical" evidence="4">
    <location>
        <begin position="33"/>
        <end position="55"/>
    </location>
</feature>
<feature type="transmembrane region" description="Helical" evidence="4">
    <location>
        <begin position="324"/>
        <end position="348"/>
    </location>
</feature>
<comment type="similarity">
    <text evidence="1">Belongs to the glycosyltransferase 90 family.</text>
</comment>
<keyword evidence="7" id="KW-1185">Reference proteome</keyword>
<evidence type="ECO:0000256" key="3">
    <source>
        <dbReference type="SAM" id="MobiDB-lite"/>
    </source>
</evidence>
<sequence length="990" mass="111317">MMVTAKWPAISGLVLGTVVLTRAIPTSFAFDRPVHSCTAILLGAGGAVVALSRDLPQDQQQRRRKDGGHYDQLLPLNEVGQPHASREPSPNREDVTHASSQRKLRILFLVLVALICLRVDFLRRVVDNAQCATKTWTTCVPLVFGVWQYWHSWSMRSSPRLGTTDDNEEPDGLPMLRKLAYSTLVPVLATLALALGGGLVLNAVSGMPSTYICAASLPYRVTVPWLQRSSFVLDIAILYCIDQLISSPGAKHALSTANRFAVVGLALLACAGFWIAVGGVYWYVQETGRVWLLTIPSVYLWSVMKLNVYVAFTLTCALQSVHHVGLLTTSIIATCSSVLTASTTSAWLNSHPFPTIHFGAAFCGIVLLLLGVWIYFQTEANTPPQQYARDERLLRKVPAWFSASCIAFMILWLGFWLCYHGEVAFHPIDMLLYQAEAAHENFVAHSATSKTLAEATQTYRERYNQLPPPGFDAWYEFATSRRSSIIDNFDSIHRDLLPFHALTPAEIRERTWNLIANPWNDAAGISIRSGKVSISPNVVPTHLWMLEGVVSMMSKFADKLPDMDLAFNLNDECRVSVPYEQLEPMRRAGARGNIPSNVEKMWTSARSEQWKAIPDEPVHDSLLVEASWQPTFHRFGNSGCPPNAPARTERTWNTGSLCRTCAYPHSMGAFLSNWTTASDVCHQPDLADLHGLYLSPAAFKASSELYPMFSQSKAGGFSDILYPSAWNYIDKAKYEPNEEHPDRSFAEKKSTLFWRGATSEGFSFHANVGQWRGMARQRFVHLSSNINNTNPDQALLVKSHRNPRNLEYKTFSIQQLSSFLATDVHFVDSIVRCAGRDCSDQEQEFSPLERPLDFQDHWQHKYLLDLDGAGFSGRFLPFLRSNSLPFKAALFREWWDDRVEAWVHFVPLDLRGHGLWATLAYFQGLYAKIGGVDVSVEAHHQEAERIARQGKEWAAQVLRKEDMEIYMFRLLLEWGRLTDDKRDSLGFVAD</sequence>
<feature type="transmembrane region" description="Helical" evidence="4">
    <location>
        <begin position="106"/>
        <end position="126"/>
    </location>
</feature>
<accession>A0A6A6FX73</accession>
<feature type="transmembrane region" description="Helical" evidence="4">
    <location>
        <begin position="397"/>
        <end position="417"/>
    </location>
</feature>
<keyword evidence="4" id="KW-0472">Membrane</keyword>
<proteinExistence type="inferred from homology"/>
<dbReference type="SMART" id="SM00672">
    <property type="entry name" value="CAP10"/>
    <property type="match status" value="1"/>
</dbReference>
<evidence type="ECO:0000256" key="1">
    <source>
        <dbReference type="ARBA" id="ARBA00010118"/>
    </source>
</evidence>
<feature type="domain" description="Glycosyl transferase CAP10" evidence="5">
    <location>
        <begin position="682"/>
        <end position="981"/>
    </location>
</feature>
<organism evidence="6 7">
    <name type="scientific">Cercospora zeae-maydis SCOH1-5</name>
    <dbReference type="NCBI Taxonomy" id="717836"/>
    <lineage>
        <taxon>Eukaryota</taxon>
        <taxon>Fungi</taxon>
        <taxon>Dikarya</taxon>
        <taxon>Ascomycota</taxon>
        <taxon>Pezizomycotina</taxon>
        <taxon>Dothideomycetes</taxon>
        <taxon>Dothideomycetidae</taxon>
        <taxon>Mycosphaerellales</taxon>
        <taxon>Mycosphaerellaceae</taxon>
        <taxon>Cercospora</taxon>
    </lineage>
</organism>
<dbReference type="Pfam" id="PF05686">
    <property type="entry name" value="Glyco_transf_90"/>
    <property type="match status" value="1"/>
</dbReference>
<reference evidence="6" key="1">
    <citation type="journal article" date="2020" name="Stud. Mycol.">
        <title>101 Dothideomycetes genomes: a test case for predicting lifestyles and emergence of pathogens.</title>
        <authorList>
            <person name="Haridas S."/>
            <person name="Albert R."/>
            <person name="Binder M."/>
            <person name="Bloem J."/>
            <person name="Labutti K."/>
            <person name="Salamov A."/>
            <person name="Andreopoulos B."/>
            <person name="Baker S."/>
            <person name="Barry K."/>
            <person name="Bills G."/>
            <person name="Bluhm B."/>
            <person name="Cannon C."/>
            <person name="Castanera R."/>
            <person name="Culley D."/>
            <person name="Daum C."/>
            <person name="Ezra D."/>
            <person name="Gonzalez J."/>
            <person name="Henrissat B."/>
            <person name="Kuo A."/>
            <person name="Liang C."/>
            <person name="Lipzen A."/>
            <person name="Lutzoni F."/>
            <person name="Magnuson J."/>
            <person name="Mondo S."/>
            <person name="Nolan M."/>
            <person name="Ohm R."/>
            <person name="Pangilinan J."/>
            <person name="Park H.-J."/>
            <person name="Ramirez L."/>
            <person name="Alfaro M."/>
            <person name="Sun H."/>
            <person name="Tritt A."/>
            <person name="Yoshinaga Y."/>
            <person name="Zwiers L.-H."/>
            <person name="Turgeon B."/>
            <person name="Goodwin S."/>
            <person name="Spatafora J."/>
            <person name="Crous P."/>
            <person name="Grigoriev I."/>
        </authorList>
    </citation>
    <scope>NUCLEOTIDE SEQUENCE</scope>
    <source>
        <strain evidence="6">SCOH1-5</strain>
    </source>
</reference>
<evidence type="ECO:0000313" key="7">
    <source>
        <dbReference type="Proteomes" id="UP000799539"/>
    </source>
</evidence>
<feature type="region of interest" description="Disordered" evidence="3">
    <location>
        <begin position="77"/>
        <end position="97"/>
    </location>
</feature>
<dbReference type="InterPro" id="IPR051091">
    <property type="entry name" value="O-Glucosyltr/Glycosyltrsf_90"/>
</dbReference>
<evidence type="ECO:0000313" key="6">
    <source>
        <dbReference type="EMBL" id="KAF2217808.1"/>
    </source>
</evidence>
<dbReference type="Proteomes" id="UP000799539">
    <property type="component" value="Unassembled WGS sequence"/>
</dbReference>
<keyword evidence="2 6" id="KW-0808">Transferase</keyword>